<dbReference type="SUPFAM" id="SSF103657">
    <property type="entry name" value="BAR/IMD domain-like"/>
    <property type="match status" value="1"/>
</dbReference>
<dbReference type="Gene3D" id="1.20.1270.60">
    <property type="entry name" value="Arfaptin homology (AH) domain/BAR domain"/>
    <property type="match status" value="1"/>
</dbReference>
<dbReference type="OrthoDB" id="14167at2759"/>
<feature type="compositionally biased region" description="Low complexity" evidence="1">
    <location>
        <begin position="368"/>
        <end position="385"/>
    </location>
</feature>
<sequence>MNINKKFDRLKQWTNEKMGAEARTGLSDEFKALELEMNLRHEGMDKIQRAMTSYVKSISKREEGGDKEKQLPGGHLGSAMVTHGEDFEPDSEFGNCLSSLGRANERLARVQETYVAGATTTWLEGLERSLVQMKEYQATRKKLDTRRLAYDTSLAKMQKSKKEDFRMEEELRAQKAKYEETSEDVFRRMQDIKESEVEMVHDLTAFLEAELSYYDRCREILLNVKREWPVRETKTATRPVRSRSINTAHGYADRFNPVEEEPEPEAPRITIPKLSSRSRSPGAENQSPGGYALRPSYSRTSTLDGTNGHRDDSPARRLTRVATDSSIISSSRGNLRPVRQTNAFADEYEDDYASSNSHRRDRSPPSPDRSSQGSSSVMSRAASWSTADLGSTGKKAAPPPPPSRAKKPPPPPPPMKRSALSASEVARY</sequence>
<feature type="region of interest" description="Disordered" evidence="1">
    <location>
        <begin position="59"/>
        <end position="82"/>
    </location>
</feature>
<evidence type="ECO:0000256" key="1">
    <source>
        <dbReference type="SAM" id="MobiDB-lite"/>
    </source>
</evidence>
<protein>
    <submittedName>
        <fullName evidence="3">BAR-domain-containing protein</fullName>
    </submittedName>
</protein>
<feature type="compositionally biased region" description="Polar residues" evidence="1">
    <location>
        <begin position="273"/>
        <end position="288"/>
    </location>
</feature>
<dbReference type="EMBL" id="MU006246">
    <property type="protein sequence ID" value="KAF2819194.1"/>
    <property type="molecule type" value="Genomic_DNA"/>
</dbReference>
<feature type="compositionally biased region" description="Basic and acidic residues" evidence="1">
    <location>
        <begin position="59"/>
        <end position="70"/>
    </location>
</feature>
<dbReference type="Pfam" id="PF03114">
    <property type="entry name" value="BAR"/>
    <property type="match status" value="1"/>
</dbReference>
<dbReference type="GO" id="GO:0005737">
    <property type="term" value="C:cytoplasm"/>
    <property type="evidence" value="ECO:0007669"/>
    <property type="project" value="InterPro"/>
</dbReference>
<dbReference type="AlphaFoldDB" id="A0A6A6ZFV8"/>
<dbReference type="InterPro" id="IPR004148">
    <property type="entry name" value="BAR_dom"/>
</dbReference>
<feature type="domain" description="BAR" evidence="2">
    <location>
        <begin position="15"/>
        <end position="237"/>
    </location>
</feature>
<evidence type="ECO:0000259" key="2">
    <source>
        <dbReference type="PROSITE" id="PS51021"/>
    </source>
</evidence>
<gene>
    <name evidence="3" type="ORF">CC86DRAFT_375346</name>
</gene>
<dbReference type="SMART" id="SM00721">
    <property type="entry name" value="BAR"/>
    <property type="match status" value="1"/>
</dbReference>
<organism evidence="3 4">
    <name type="scientific">Ophiobolus disseminans</name>
    <dbReference type="NCBI Taxonomy" id="1469910"/>
    <lineage>
        <taxon>Eukaryota</taxon>
        <taxon>Fungi</taxon>
        <taxon>Dikarya</taxon>
        <taxon>Ascomycota</taxon>
        <taxon>Pezizomycotina</taxon>
        <taxon>Dothideomycetes</taxon>
        <taxon>Pleosporomycetidae</taxon>
        <taxon>Pleosporales</taxon>
        <taxon>Pleosporineae</taxon>
        <taxon>Phaeosphaeriaceae</taxon>
        <taxon>Ophiobolus</taxon>
    </lineage>
</organism>
<feature type="region of interest" description="Disordered" evidence="1">
    <location>
        <begin position="232"/>
        <end position="428"/>
    </location>
</feature>
<evidence type="ECO:0000313" key="3">
    <source>
        <dbReference type="EMBL" id="KAF2819194.1"/>
    </source>
</evidence>
<keyword evidence="4" id="KW-1185">Reference proteome</keyword>
<dbReference type="InterPro" id="IPR027267">
    <property type="entry name" value="AH/BAR_dom_sf"/>
</dbReference>
<feature type="compositionally biased region" description="Polar residues" evidence="1">
    <location>
        <begin position="322"/>
        <end position="343"/>
    </location>
</feature>
<feature type="compositionally biased region" description="Pro residues" evidence="1">
    <location>
        <begin position="397"/>
        <end position="415"/>
    </location>
</feature>
<reference evidence="3" key="1">
    <citation type="journal article" date="2020" name="Stud. Mycol.">
        <title>101 Dothideomycetes genomes: a test case for predicting lifestyles and emergence of pathogens.</title>
        <authorList>
            <person name="Haridas S."/>
            <person name="Albert R."/>
            <person name="Binder M."/>
            <person name="Bloem J."/>
            <person name="Labutti K."/>
            <person name="Salamov A."/>
            <person name="Andreopoulos B."/>
            <person name="Baker S."/>
            <person name="Barry K."/>
            <person name="Bills G."/>
            <person name="Bluhm B."/>
            <person name="Cannon C."/>
            <person name="Castanera R."/>
            <person name="Culley D."/>
            <person name="Daum C."/>
            <person name="Ezra D."/>
            <person name="Gonzalez J."/>
            <person name="Henrissat B."/>
            <person name="Kuo A."/>
            <person name="Liang C."/>
            <person name="Lipzen A."/>
            <person name="Lutzoni F."/>
            <person name="Magnuson J."/>
            <person name="Mondo S."/>
            <person name="Nolan M."/>
            <person name="Ohm R."/>
            <person name="Pangilinan J."/>
            <person name="Park H.-J."/>
            <person name="Ramirez L."/>
            <person name="Alfaro M."/>
            <person name="Sun H."/>
            <person name="Tritt A."/>
            <person name="Yoshinaga Y."/>
            <person name="Zwiers L.-H."/>
            <person name="Turgeon B."/>
            <person name="Goodwin S."/>
            <person name="Spatafora J."/>
            <person name="Crous P."/>
            <person name="Grigoriev I."/>
        </authorList>
    </citation>
    <scope>NUCLEOTIDE SEQUENCE</scope>
    <source>
        <strain evidence="3">CBS 113818</strain>
    </source>
</reference>
<name>A0A6A6ZFV8_9PLEO</name>
<proteinExistence type="predicted"/>
<dbReference type="Proteomes" id="UP000799424">
    <property type="component" value="Unassembled WGS sequence"/>
</dbReference>
<evidence type="ECO:0000313" key="4">
    <source>
        <dbReference type="Proteomes" id="UP000799424"/>
    </source>
</evidence>
<accession>A0A6A6ZFV8</accession>
<dbReference type="PROSITE" id="PS51021">
    <property type="entry name" value="BAR"/>
    <property type="match status" value="1"/>
</dbReference>